<reference evidence="5 6" key="1">
    <citation type="submission" date="2016-05" db="EMBL/GenBank/DDBJ databases">
        <title>Non-Contiguous Finished Genome Sequence of Streptomyces parvulus 2297 Integrated Site-Specifically with Actinophage R4.</title>
        <authorList>
            <person name="Nishizawa T."/>
            <person name="Miura T."/>
            <person name="Harada C."/>
            <person name="Guo Y."/>
            <person name="Narisawa K."/>
            <person name="Ohta H."/>
            <person name="Takahashi H."/>
            <person name="Shirai M."/>
        </authorList>
    </citation>
    <scope>NUCLEOTIDE SEQUENCE [LARGE SCALE GENOMIC DNA]</scope>
    <source>
        <strain evidence="5 6">2297</strain>
    </source>
</reference>
<name>A0A191V6S9_9ACTN</name>
<dbReference type="PROSITE" id="PS50022">
    <property type="entry name" value="FA58C_3"/>
    <property type="match status" value="3"/>
</dbReference>
<dbReference type="SUPFAM" id="SSF49785">
    <property type="entry name" value="Galactose-binding domain-like"/>
    <property type="match status" value="3"/>
</dbReference>
<keyword evidence="2" id="KW-0119">Carbohydrate metabolism</keyword>
<dbReference type="InterPro" id="IPR000421">
    <property type="entry name" value="FA58C"/>
</dbReference>
<dbReference type="CDD" id="cd00057">
    <property type="entry name" value="FA58C"/>
    <property type="match status" value="2"/>
</dbReference>
<dbReference type="InterPro" id="IPR033801">
    <property type="entry name" value="CBM6-CBM35-CBM36-like_1"/>
</dbReference>
<dbReference type="InterPro" id="IPR006626">
    <property type="entry name" value="PbH1"/>
</dbReference>
<keyword evidence="1" id="KW-0326">Glycosidase</keyword>
<dbReference type="GO" id="GO:0016798">
    <property type="term" value="F:hydrolase activity, acting on glycosyl bonds"/>
    <property type="evidence" value="ECO:0007669"/>
    <property type="project" value="UniProtKB-KW"/>
</dbReference>
<evidence type="ECO:0000256" key="2">
    <source>
        <dbReference type="ARBA" id="ARBA00023326"/>
    </source>
</evidence>
<keyword evidence="4" id="KW-0732">Signal</keyword>
<evidence type="ECO:0000256" key="4">
    <source>
        <dbReference type="SAM" id="SignalP"/>
    </source>
</evidence>
<dbReference type="InterPro" id="IPR036116">
    <property type="entry name" value="FN3_sf"/>
</dbReference>
<dbReference type="InterPro" id="IPR003961">
    <property type="entry name" value="FN3_dom"/>
</dbReference>
<dbReference type="InterPro" id="IPR055149">
    <property type="entry name" value="Agl_cat_D2"/>
</dbReference>
<feature type="signal peptide" evidence="4">
    <location>
        <begin position="1"/>
        <end position="31"/>
    </location>
</feature>
<keyword evidence="5" id="KW-0378">Hydrolase</keyword>
<dbReference type="SUPFAM" id="SSF51126">
    <property type="entry name" value="Pectin lyase-like"/>
    <property type="match status" value="1"/>
</dbReference>
<dbReference type="Gene3D" id="2.60.120.260">
    <property type="entry name" value="Galactose-binding domain-like"/>
    <property type="match status" value="3"/>
</dbReference>
<dbReference type="Pfam" id="PF22815">
    <property type="entry name" value="CatAgl_D1"/>
    <property type="match status" value="1"/>
</dbReference>
<dbReference type="CDD" id="cd14490">
    <property type="entry name" value="CBM6-CBM35-CBM36_like_1"/>
    <property type="match status" value="1"/>
</dbReference>
<dbReference type="Gene3D" id="2.160.20.10">
    <property type="entry name" value="Single-stranded right-handed beta-helix, Pectin lyase-like"/>
    <property type="match status" value="1"/>
</dbReference>
<organism evidence="5 6">
    <name type="scientific">Streptomyces parvulus</name>
    <dbReference type="NCBI Taxonomy" id="146923"/>
    <lineage>
        <taxon>Bacteria</taxon>
        <taxon>Bacillati</taxon>
        <taxon>Actinomycetota</taxon>
        <taxon>Actinomycetes</taxon>
        <taxon>Kitasatosporales</taxon>
        <taxon>Streptomycetaceae</taxon>
        <taxon>Streptomyces</taxon>
    </lineage>
</organism>
<evidence type="ECO:0000313" key="5">
    <source>
        <dbReference type="EMBL" id="ANJ10603.1"/>
    </source>
</evidence>
<dbReference type="EMBL" id="CP015866">
    <property type="protein sequence ID" value="ANJ10603.1"/>
    <property type="molecule type" value="Genomic_DNA"/>
</dbReference>
<dbReference type="SUPFAM" id="SSF49265">
    <property type="entry name" value="Fibronectin type III"/>
    <property type="match status" value="1"/>
</dbReference>
<evidence type="ECO:0000256" key="3">
    <source>
        <dbReference type="SAM" id="MobiDB-lite"/>
    </source>
</evidence>
<dbReference type="KEGG" id="spav:Spa2297_28680"/>
<dbReference type="Gene3D" id="2.60.40.10">
    <property type="entry name" value="Immunoglobulins"/>
    <property type="match status" value="4"/>
</dbReference>
<keyword evidence="2" id="KW-0624">Polysaccharide degradation</keyword>
<dbReference type="SMART" id="SM00710">
    <property type="entry name" value="PbH1"/>
    <property type="match status" value="7"/>
</dbReference>
<protein>
    <submittedName>
        <fullName evidence="5">Secreted glycosyl hydrolase</fullName>
    </submittedName>
</protein>
<dbReference type="RefSeq" id="WP_064730926.1">
    <property type="nucleotide sequence ID" value="NZ_BMRX01000039.1"/>
</dbReference>
<dbReference type="GeneID" id="91308881"/>
<dbReference type="InterPro" id="IPR051941">
    <property type="entry name" value="BG_Antigen-Binding_Lectin"/>
</dbReference>
<dbReference type="GO" id="GO:0000272">
    <property type="term" value="P:polysaccharide catabolic process"/>
    <property type="evidence" value="ECO:0007669"/>
    <property type="project" value="UniProtKB-KW"/>
</dbReference>
<dbReference type="InterPro" id="IPR008979">
    <property type="entry name" value="Galactose-bd-like_sf"/>
</dbReference>
<sequence>MRIRNWRSRALCTVVATSLLALGGPLLSATAAGGPNIAVGDAAAASSAHSEYGAANITDGNQGTYWQSGGGSLPQWVQADLGTTERIDEVVLRLPAGWERRDQTLSLQGSADGTSFSTLKSSATYRFDPGSGNTVTVSFPATRTRFVRVDITANTGWQAAQLSELEVRAAGESSANLAANRSLTASSSTGAYTAGNGNDGNRATYWESANNALPQWIQADLGSSRRVDRVVLRLPDGWGARSQTLKIQSSENGSDFGDLTAAKAYTFDAAGGQSATIAFDATTTRHVRVLVTANTGQPAAQISELEVYGPAGGDTQAPTAPANLAFTEPATGQIRLTWNASSDDTAVTAYDVYANGELLTSVGGNVTTYTDTRPGGATVTYHVRAKDAAGNVSGNSNTVTRRGDDGDTQAPTAPSNLALTEPAAGQVKLTWSPSSDNKGVTGYDVYADNRLVKSVAGDVTTYTDTPPATANVTYFVRARDAAGNVSGNSNSVVRNGTRDGSNLAVGKPISASSVIHTYVAENANDNSTSTYWEGAAGSYPNTLTVKLGANADVDAVVLKLNPDAAWSRRTQNIQVLGREQAASGFTTLAAAKDYVFDPASGGNSVTVPVDGRVADVQLRFTSNTGSTAGQIAEFQVVGTPAPNPDLEVTKLTTSPASPVESDEITVSATVRNGGAAASPAGKVALRLGGTKVATASVGALQAGAQSTVSASIGARDAGSYELSAVADEPGEIIEQNETNNTYTRPEPLVVKPVQSSDLVAATVTTSPSSPAAGDDVTFKVALRNQGTQDSAGGGHAVTLTLADSDGTTVKTLTGTHTGVIAAGSTSPAVSLGPWKAANGSYTVRVKVADDANELPVKRENNTSTQPLFVGRGANMPYDMYEAEDGTVGGGATVAGPNRTIGDIAGEASGRKAVKLDATGEYVEFTTRAATNTLVTRFSIPDAPGGGGIDSTLNVYVDGAMKKALPLTSKYAWLYGNEASPGNSPGAGAPRHIYDEAHLMLGETVPAGSRIRLQKDAANTTDYAIDFVNLEQVAPVANPDPAAYAVPAGFTHQDVQNALDRVRMDTSGKLVGVYLPAGDYQTSSKFQVYGKAVKVVGAGPWFTKFHAPTAQDNTDVGFRAEASAKGSSFANFAYFGNYTSRIDGPGKVFDFSNVSDIVIDNIWNEHMVCLYWGANTDRITIKNSRIRNMFADGVNMTNGSTDNVVSNNDARATGDDSFALFSAIDAGGADMKNNLYENLSTTLTWRAAGLAVYGGYNNTFRNIHIADTLVYSGITISSLDFGYPMNGFGTDPTTFENISIVRAGGHFWGQQTFPGIWVFSASKVFQGIRVNNVDIVDPTYSGIMFQTNYVGGQPQFPIKDTVFTDVSVTGARKSGDAFDAKSGFGLWANEMPESGQGPAVGEVTFNGLRLEGNAVDIRNTTSTFKINRNP</sequence>
<evidence type="ECO:0000313" key="6">
    <source>
        <dbReference type="Proteomes" id="UP000078468"/>
    </source>
</evidence>
<dbReference type="Pfam" id="PF22816">
    <property type="entry name" value="CatAgl_D2"/>
    <property type="match status" value="1"/>
</dbReference>
<dbReference type="PANTHER" id="PTHR45713">
    <property type="entry name" value="FTP DOMAIN-CONTAINING PROTEIN"/>
    <property type="match status" value="1"/>
</dbReference>
<accession>A0A191V6S9</accession>
<dbReference type="Proteomes" id="UP000078468">
    <property type="component" value="Chromosome"/>
</dbReference>
<proteinExistence type="predicted"/>
<dbReference type="Pfam" id="PF07705">
    <property type="entry name" value="CARDB"/>
    <property type="match status" value="2"/>
</dbReference>
<dbReference type="SMART" id="SM00231">
    <property type="entry name" value="FA58C"/>
    <property type="match status" value="2"/>
</dbReference>
<dbReference type="PANTHER" id="PTHR45713:SF6">
    <property type="entry name" value="F5_8 TYPE C DOMAIN-CONTAINING PROTEIN"/>
    <property type="match status" value="1"/>
</dbReference>
<dbReference type="Pfam" id="PF00754">
    <property type="entry name" value="F5_F8_type_C"/>
    <property type="match status" value="3"/>
</dbReference>
<feature type="region of interest" description="Disordered" evidence="3">
    <location>
        <begin position="389"/>
        <end position="415"/>
    </location>
</feature>
<dbReference type="InterPro" id="IPR012334">
    <property type="entry name" value="Pectin_lyas_fold"/>
</dbReference>
<evidence type="ECO:0000256" key="1">
    <source>
        <dbReference type="ARBA" id="ARBA00023295"/>
    </source>
</evidence>
<dbReference type="InterPro" id="IPR013783">
    <property type="entry name" value="Ig-like_fold"/>
</dbReference>
<feature type="chain" id="PRO_5043915588" evidence="4">
    <location>
        <begin position="32"/>
        <end position="1429"/>
    </location>
</feature>
<dbReference type="SMART" id="SM00060">
    <property type="entry name" value="FN3"/>
    <property type="match status" value="2"/>
</dbReference>
<dbReference type="InterPro" id="IPR011635">
    <property type="entry name" value="CARDB"/>
</dbReference>
<dbReference type="CDD" id="cd00063">
    <property type="entry name" value="FN3"/>
    <property type="match status" value="2"/>
</dbReference>
<gene>
    <name evidence="5" type="ORF">Spa2297_28680</name>
</gene>
<dbReference type="InterPro" id="IPR011050">
    <property type="entry name" value="Pectin_lyase_fold/virulence"/>
</dbReference>